<sequence length="166" mass="17696">MILKLRSPCSGCSDGLLPSISSRATQHSREFQGRRSTQGPGMAEPRPVEATVGEHSIPRPGFWATGDPRGAGGTRQPPSCHACFPRLDLGSGGFMLDGRVSVCPLHTPAHTQPLPYREAAGGKLVKGRPSPRALEGIRASGRDGQRPDPGHRARGRTHSPLCLRAR</sequence>
<protein>
    <submittedName>
        <fullName evidence="1">Uncharacterized protein</fullName>
    </submittedName>
</protein>
<evidence type="ECO:0000313" key="2">
    <source>
        <dbReference type="Proteomes" id="UP001162501"/>
    </source>
</evidence>
<dbReference type="EMBL" id="OX596115">
    <property type="protein sequence ID" value="CAI9707673.1"/>
    <property type="molecule type" value="Genomic_DNA"/>
</dbReference>
<proteinExistence type="predicted"/>
<accession>A0ACB0F584</accession>
<name>A0ACB0F584_RANTA</name>
<gene>
    <name evidence="1" type="ORF">MRATA1EN3_LOCUS18886</name>
</gene>
<organism evidence="1 2">
    <name type="scientific">Rangifer tarandus platyrhynchus</name>
    <name type="common">Svalbard reindeer</name>
    <dbReference type="NCBI Taxonomy" id="3082113"/>
    <lineage>
        <taxon>Eukaryota</taxon>
        <taxon>Metazoa</taxon>
        <taxon>Chordata</taxon>
        <taxon>Craniata</taxon>
        <taxon>Vertebrata</taxon>
        <taxon>Euteleostomi</taxon>
        <taxon>Mammalia</taxon>
        <taxon>Eutheria</taxon>
        <taxon>Laurasiatheria</taxon>
        <taxon>Artiodactyla</taxon>
        <taxon>Ruminantia</taxon>
        <taxon>Pecora</taxon>
        <taxon>Cervidae</taxon>
        <taxon>Odocoileinae</taxon>
        <taxon>Rangifer</taxon>
    </lineage>
</organism>
<evidence type="ECO:0000313" key="1">
    <source>
        <dbReference type="EMBL" id="CAI9707673.1"/>
    </source>
</evidence>
<dbReference type="Proteomes" id="UP001162501">
    <property type="component" value="Chromosome 31"/>
</dbReference>
<reference evidence="1" key="1">
    <citation type="submission" date="2023-05" db="EMBL/GenBank/DDBJ databases">
        <authorList>
            <consortium name="ELIXIR-Norway"/>
        </authorList>
    </citation>
    <scope>NUCLEOTIDE SEQUENCE</scope>
</reference>